<evidence type="ECO:0008006" key="6">
    <source>
        <dbReference type="Google" id="ProtNLM"/>
    </source>
</evidence>
<dbReference type="EMBL" id="SZQA01000025">
    <property type="protein sequence ID" value="TKK85744.1"/>
    <property type="molecule type" value="Genomic_DNA"/>
</dbReference>
<keyword evidence="2" id="KW-0378">Hydrolase</keyword>
<dbReference type="Pfam" id="PF01183">
    <property type="entry name" value="Glyco_hydro_25"/>
    <property type="match status" value="1"/>
</dbReference>
<comment type="similarity">
    <text evidence="1">Belongs to the glycosyl hydrolase 25 family.</text>
</comment>
<sequence length="197" mass="21485">MIHGIDVSDWQGPVDWSAQAETDAVFAFARATESDRLADTRFAENWTAMGRAGFVRGAYHVARPLGDARAQARHFLETVRLAPGDLAALEFKATDGLPAAEVAEFGRRWCAEVTRRCGLLPFVWTHLHFAAEGNCEGLSDYPLWIADPGRPIGEPRVPAPWSGWAIQQYAASPLDLDVFAGTVAELIALGAPDRRGK</sequence>
<evidence type="ECO:0000256" key="1">
    <source>
        <dbReference type="ARBA" id="ARBA00010646"/>
    </source>
</evidence>
<dbReference type="SUPFAM" id="SSF51445">
    <property type="entry name" value="(Trans)glycosidases"/>
    <property type="match status" value="1"/>
</dbReference>
<organism evidence="4 5">
    <name type="scientific">Herbidospora galbida</name>
    <dbReference type="NCBI Taxonomy" id="2575442"/>
    <lineage>
        <taxon>Bacteria</taxon>
        <taxon>Bacillati</taxon>
        <taxon>Actinomycetota</taxon>
        <taxon>Actinomycetes</taxon>
        <taxon>Streptosporangiales</taxon>
        <taxon>Streptosporangiaceae</taxon>
        <taxon>Herbidospora</taxon>
    </lineage>
</organism>
<dbReference type="PROSITE" id="PS51904">
    <property type="entry name" value="GLYCOSYL_HYDROL_F25_2"/>
    <property type="match status" value="1"/>
</dbReference>
<dbReference type="InterPro" id="IPR017853">
    <property type="entry name" value="GH"/>
</dbReference>
<dbReference type="GO" id="GO:0016998">
    <property type="term" value="P:cell wall macromolecule catabolic process"/>
    <property type="evidence" value="ECO:0007669"/>
    <property type="project" value="InterPro"/>
</dbReference>
<evidence type="ECO:0000313" key="4">
    <source>
        <dbReference type="EMBL" id="TKK85744.1"/>
    </source>
</evidence>
<dbReference type="OrthoDB" id="9798192at2"/>
<proteinExistence type="inferred from homology"/>
<dbReference type="Proteomes" id="UP000308705">
    <property type="component" value="Unassembled WGS sequence"/>
</dbReference>
<dbReference type="InterPro" id="IPR018077">
    <property type="entry name" value="Glyco_hydro_fam25_subgr"/>
</dbReference>
<dbReference type="RefSeq" id="WP_137249368.1">
    <property type="nucleotide sequence ID" value="NZ_SZQA01000025.1"/>
</dbReference>
<dbReference type="Gene3D" id="3.20.20.80">
    <property type="entry name" value="Glycosidases"/>
    <property type="match status" value="1"/>
</dbReference>
<evidence type="ECO:0000256" key="3">
    <source>
        <dbReference type="ARBA" id="ARBA00023295"/>
    </source>
</evidence>
<dbReference type="GO" id="GO:0003796">
    <property type="term" value="F:lysozyme activity"/>
    <property type="evidence" value="ECO:0007669"/>
    <property type="project" value="InterPro"/>
</dbReference>
<gene>
    <name evidence="4" type="ORF">FDA94_24195</name>
</gene>
<dbReference type="InterPro" id="IPR002053">
    <property type="entry name" value="Glyco_hydro_25"/>
</dbReference>
<protein>
    <recommendedName>
        <fullName evidence="6">Hydrolase</fullName>
    </recommendedName>
</protein>
<reference evidence="4 5" key="1">
    <citation type="submission" date="2019-04" db="EMBL/GenBank/DDBJ databases">
        <title>Herbidospora sp. NEAU-GS14.nov., a novel actinomycete isolated from soil.</title>
        <authorList>
            <person name="Han L."/>
        </authorList>
    </citation>
    <scope>NUCLEOTIDE SEQUENCE [LARGE SCALE GENOMIC DNA]</scope>
    <source>
        <strain evidence="4 5">NEAU-GS14</strain>
    </source>
</reference>
<dbReference type="PANTHER" id="PTHR34135:SF2">
    <property type="entry name" value="LYSOZYME"/>
    <property type="match status" value="1"/>
</dbReference>
<evidence type="ECO:0000256" key="2">
    <source>
        <dbReference type="ARBA" id="ARBA00022801"/>
    </source>
</evidence>
<dbReference type="GO" id="GO:0016052">
    <property type="term" value="P:carbohydrate catabolic process"/>
    <property type="evidence" value="ECO:0007669"/>
    <property type="project" value="TreeGrafter"/>
</dbReference>
<keyword evidence="5" id="KW-1185">Reference proteome</keyword>
<dbReference type="GO" id="GO:0009253">
    <property type="term" value="P:peptidoglycan catabolic process"/>
    <property type="evidence" value="ECO:0007669"/>
    <property type="project" value="InterPro"/>
</dbReference>
<evidence type="ECO:0000313" key="5">
    <source>
        <dbReference type="Proteomes" id="UP000308705"/>
    </source>
</evidence>
<dbReference type="AlphaFoldDB" id="A0A4U3MC68"/>
<dbReference type="SMART" id="SM00641">
    <property type="entry name" value="Glyco_25"/>
    <property type="match status" value="1"/>
</dbReference>
<accession>A0A4U3MC68</accession>
<name>A0A4U3MC68_9ACTN</name>
<dbReference type="PANTHER" id="PTHR34135">
    <property type="entry name" value="LYSOZYME"/>
    <property type="match status" value="1"/>
</dbReference>
<comment type="caution">
    <text evidence="4">The sequence shown here is derived from an EMBL/GenBank/DDBJ whole genome shotgun (WGS) entry which is preliminary data.</text>
</comment>
<keyword evidence="3" id="KW-0326">Glycosidase</keyword>